<dbReference type="EMBL" id="JARFPL010000005">
    <property type="protein sequence ID" value="MDF0592410.1"/>
    <property type="molecule type" value="Genomic_DNA"/>
</dbReference>
<name>A0ABT5XCG9_9EURY</name>
<reference evidence="1 2" key="1">
    <citation type="submission" date="2023-03" db="EMBL/GenBank/DDBJ databases">
        <title>Whole genome sequencing of Methanotrichaceae archaeon M04Ac.</title>
        <authorList>
            <person name="Khomyakova M.A."/>
            <person name="Merkel A.Y."/>
            <person name="Slobodkin A.I."/>
        </authorList>
    </citation>
    <scope>NUCLEOTIDE SEQUENCE [LARGE SCALE GENOMIC DNA]</scope>
    <source>
        <strain evidence="1 2">M04Ac</strain>
    </source>
</reference>
<sequence>MPLKLTSKEKLVLYGLARYPGLSDIDLASKIGVDRSTIFKSKRKFRDWEMVQLLNVPSGVGVGAEMMTAIFASYSPKAPVEVRRKKAGFQEWVDHPHSVFHSATDTDSVSIVYSKSFTDFKMVFDPVMDDYRDAGFVEDIRCCHYPFSLTRISWDSALAVENTFNLGRTDLLEEPPKEEEIPEDSVKLTDKDRLALHAFVKYPALSDLELSRRTGISRPTISGKRNKFFQSGLLTRQANVNWKKIGCELMIFYHINVRPKATSDDMMKVYSSFRRIGAAVYSYIQPGEIFGSFLSQCYVEMKERMDLELRALAEAGLIEERPLYVIMPLRELKVRKVDFAPMVKSMLEVETDV</sequence>
<dbReference type="RefSeq" id="WP_316968121.1">
    <property type="nucleotide sequence ID" value="NZ_JARFPL010000005.1"/>
</dbReference>
<gene>
    <name evidence="1" type="ORF">P0O24_02290</name>
</gene>
<protein>
    <submittedName>
        <fullName evidence="1">Lrp/AsnC family transcriptional regulator</fullName>
    </submittedName>
</protein>
<keyword evidence="2" id="KW-1185">Reference proteome</keyword>
<evidence type="ECO:0000313" key="2">
    <source>
        <dbReference type="Proteomes" id="UP001215956"/>
    </source>
</evidence>
<organism evidence="1 2">
    <name type="scientific">Candidatus Methanocrinis alkalitolerans</name>
    <dbReference type="NCBI Taxonomy" id="3033395"/>
    <lineage>
        <taxon>Archaea</taxon>
        <taxon>Methanobacteriati</taxon>
        <taxon>Methanobacteriota</taxon>
        <taxon>Stenosarchaea group</taxon>
        <taxon>Methanomicrobia</taxon>
        <taxon>Methanotrichales</taxon>
        <taxon>Methanotrichaceae</taxon>
        <taxon>Methanocrinis</taxon>
    </lineage>
</organism>
<accession>A0ABT5XCG9</accession>
<comment type="caution">
    <text evidence="1">The sequence shown here is derived from an EMBL/GenBank/DDBJ whole genome shotgun (WGS) entry which is preliminary data.</text>
</comment>
<evidence type="ECO:0000313" key="1">
    <source>
        <dbReference type="EMBL" id="MDF0592410.1"/>
    </source>
</evidence>
<proteinExistence type="predicted"/>
<dbReference type="Proteomes" id="UP001215956">
    <property type="component" value="Unassembled WGS sequence"/>
</dbReference>